<dbReference type="GO" id="GO:0010181">
    <property type="term" value="F:FMN binding"/>
    <property type="evidence" value="ECO:0007669"/>
    <property type="project" value="InterPro"/>
</dbReference>
<dbReference type="PATRIC" id="fig|1122180.6.peg.581"/>
<evidence type="ECO:0000313" key="7">
    <source>
        <dbReference type="Proteomes" id="UP000025047"/>
    </source>
</evidence>
<dbReference type="Pfam" id="PF12766">
    <property type="entry name" value="Pyridox_oxase_2"/>
    <property type="match status" value="1"/>
</dbReference>
<proteinExistence type="predicted"/>
<dbReference type="Gene3D" id="2.30.110.10">
    <property type="entry name" value="Electron Transport, Fmn-binding Protein, Chain A"/>
    <property type="match status" value="1"/>
</dbReference>
<keyword evidence="4" id="KW-0560">Oxidoreductase</keyword>
<evidence type="ECO:0000256" key="2">
    <source>
        <dbReference type="ARBA" id="ARBA00022630"/>
    </source>
</evidence>
<gene>
    <name evidence="6" type="ORF">Lokhon_00579</name>
</gene>
<evidence type="ECO:0000259" key="5">
    <source>
        <dbReference type="Pfam" id="PF12766"/>
    </source>
</evidence>
<dbReference type="AlphaFoldDB" id="A0A017HH14"/>
<dbReference type="InterPro" id="IPR012349">
    <property type="entry name" value="Split_barrel_FMN-bd"/>
</dbReference>
<dbReference type="RefSeq" id="WP_026147408.1">
    <property type="nucleotide sequence ID" value="NZ_KB822996.1"/>
</dbReference>
<dbReference type="PANTHER" id="PTHR10851:SF3">
    <property type="entry name" value="PYRIDOXINE_PYRIDOXAMINE 5'-PHOSPHATE OXIDASE 2"/>
    <property type="match status" value="1"/>
</dbReference>
<accession>A0A017HH14</accession>
<protein>
    <submittedName>
        <fullName evidence="6">Putative pyridoxamine 5'-phosphate oxidase</fullName>
    </submittedName>
</protein>
<organism evidence="6 7">
    <name type="scientific">Limimaricola hongkongensis DSM 17492</name>
    <dbReference type="NCBI Taxonomy" id="1122180"/>
    <lineage>
        <taxon>Bacteria</taxon>
        <taxon>Pseudomonadati</taxon>
        <taxon>Pseudomonadota</taxon>
        <taxon>Alphaproteobacteria</taxon>
        <taxon>Rhodobacterales</taxon>
        <taxon>Paracoccaceae</taxon>
        <taxon>Limimaricola</taxon>
    </lineage>
</organism>
<dbReference type="PANTHER" id="PTHR10851">
    <property type="entry name" value="PYRIDOXINE-5-PHOSPHATE OXIDASE"/>
    <property type="match status" value="1"/>
</dbReference>
<dbReference type="InterPro" id="IPR024624">
    <property type="entry name" value="Pyridox_Oxase_Alr4036_FMN-bd"/>
</dbReference>
<keyword evidence="7" id="KW-1185">Reference proteome</keyword>
<dbReference type="InterPro" id="IPR000659">
    <property type="entry name" value="Pyridox_Oxase"/>
</dbReference>
<dbReference type="HOGENOM" id="CLU_058669_0_2_5"/>
<comment type="cofactor">
    <cofactor evidence="1">
        <name>FMN</name>
        <dbReference type="ChEBI" id="CHEBI:58210"/>
    </cofactor>
</comment>
<keyword evidence="3" id="KW-0288">FMN</keyword>
<dbReference type="GO" id="GO:0004733">
    <property type="term" value="F:pyridoxamine phosphate oxidase activity"/>
    <property type="evidence" value="ECO:0007669"/>
    <property type="project" value="InterPro"/>
</dbReference>
<keyword evidence="2" id="KW-0285">Flavoprotein</keyword>
<dbReference type="STRING" id="1122180.Lokhon_00579"/>
<evidence type="ECO:0000256" key="3">
    <source>
        <dbReference type="ARBA" id="ARBA00022643"/>
    </source>
</evidence>
<dbReference type="OrthoDB" id="5120525at2"/>
<evidence type="ECO:0000256" key="1">
    <source>
        <dbReference type="ARBA" id="ARBA00001917"/>
    </source>
</evidence>
<evidence type="ECO:0000256" key="4">
    <source>
        <dbReference type="ARBA" id="ARBA00023002"/>
    </source>
</evidence>
<comment type="caution">
    <text evidence="6">The sequence shown here is derived from an EMBL/GenBank/DDBJ whole genome shotgun (WGS) entry which is preliminary data.</text>
</comment>
<dbReference type="EMBL" id="APGJ01000003">
    <property type="protein sequence ID" value="EYD73054.1"/>
    <property type="molecule type" value="Genomic_DNA"/>
</dbReference>
<name>A0A017HH14_9RHOB</name>
<dbReference type="SUPFAM" id="SSF50475">
    <property type="entry name" value="FMN-binding split barrel"/>
    <property type="match status" value="1"/>
</dbReference>
<feature type="domain" description="Pyridoxamine 5'-phosphate oxidase Alr4036 family FMN-binding" evidence="5">
    <location>
        <begin position="25"/>
        <end position="100"/>
    </location>
</feature>
<dbReference type="GO" id="GO:0008615">
    <property type="term" value="P:pyridoxine biosynthetic process"/>
    <property type="evidence" value="ECO:0007669"/>
    <property type="project" value="InterPro"/>
</dbReference>
<dbReference type="eggNOG" id="COG0259">
    <property type="taxonomic scope" value="Bacteria"/>
</dbReference>
<dbReference type="Proteomes" id="UP000025047">
    <property type="component" value="Unassembled WGS sequence"/>
</dbReference>
<reference evidence="6 7" key="1">
    <citation type="submission" date="2013-03" db="EMBL/GenBank/DDBJ databases">
        <authorList>
            <person name="Fiebig A."/>
            <person name="Goeker M."/>
            <person name="Klenk H.-P.P."/>
        </authorList>
    </citation>
    <scope>NUCLEOTIDE SEQUENCE [LARGE SCALE GENOMIC DNA]</scope>
    <source>
        <strain evidence="6 7">DSM 17492</strain>
    </source>
</reference>
<evidence type="ECO:0000313" key="6">
    <source>
        <dbReference type="EMBL" id="EYD73054.1"/>
    </source>
</evidence>
<sequence>MSEHDHTTLTGLLALVRDRIEAGLHDRDAAARLPVLATRDAQGWPSARTMVMRGFDAHDWTLDIHSDADAAKVLQLTDGPRAALHVWDAEARLQIRMRAHVVRLPHEEEKALWQQVPEPSRAQYGAVPPPGTPIAAADAWHPNPRPARFAVLRARLLRIEALHIGEIHRRARYEREEGWQGSWLVP</sequence>